<dbReference type="PATRIC" id="fig|1440762.4.peg.1505"/>
<evidence type="ECO:0000256" key="10">
    <source>
        <dbReference type="PIRSR" id="PIRSR000350-4"/>
    </source>
</evidence>
<organism evidence="14 15">
    <name type="scientific">Dyella japonica DSM 16301</name>
    <dbReference type="NCBI Taxonomy" id="1440762"/>
    <lineage>
        <taxon>Bacteria</taxon>
        <taxon>Pseudomonadati</taxon>
        <taxon>Pseudomonadota</taxon>
        <taxon>Gammaproteobacteria</taxon>
        <taxon>Lysobacterales</taxon>
        <taxon>Rhodanobacteraceae</taxon>
        <taxon>Dyella</taxon>
    </lineage>
</organism>
<evidence type="ECO:0000256" key="6">
    <source>
        <dbReference type="ARBA" id="ARBA00023157"/>
    </source>
</evidence>
<feature type="binding site" evidence="9">
    <location>
        <position position="51"/>
    </location>
    <ligand>
        <name>FAD</name>
        <dbReference type="ChEBI" id="CHEBI:57692"/>
    </ligand>
</feature>
<keyword evidence="9" id="KW-0547">Nucleotide-binding</keyword>
<evidence type="ECO:0000256" key="8">
    <source>
        <dbReference type="PIRSR" id="PIRSR000350-2"/>
    </source>
</evidence>
<dbReference type="Gene3D" id="3.30.390.30">
    <property type="match status" value="1"/>
</dbReference>
<protein>
    <submittedName>
        <fullName evidence="14">Mercuric reductase</fullName>
        <ecNumber evidence="14">1.16.1.1</ecNumber>
    </submittedName>
</protein>
<evidence type="ECO:0000256" key="11">
    <source>
        <dbReference type="RuleBase" id="RU003691"/>
    </source>
</evidence>
<dbReference type="Gene3D" id="3.50.50.60">
    <property type="entry name" value="FAD/NAD(P)-binding domain"/>
    <property type="match status" value="2"/>
</dbReference>
<evidence type="ECO:0000256" key="5">
    <source>
        <dbReference type="ARBA" id="ARBA00023002"/>
    </source>
</evidence>
<keyword evidence="5 11" id="KW-0560">Oxidoreductase</keyword>
<evidence type="ECO:0000313" key="14">
    <source>
        <dbReference type="EMBL" id="KLD63943.1"/>
    </source>
</evidence>
<feature type="disulfide bond" description="Redox-active" evidence="10">
    <location>
        <begin position="42"/>
        <end position="47"/>
    </location>
</feature>
<evidence type="ECO:0000259" key="12">
    <source>
        <dbReference type="Pfam" id="PF02852"/>
    </source>
</evidence>
<keyword evidence="6" id="KW-1015">Disulfide bond</keyword>
<feature type="active site" description="Proton acceptor" evidence="8">
    <location>
        <position position="440"/>
    </location>
</feature>
<dbReference type="GO" id="GO:0016668">
    <property type="term" value="F:oxidoreductase activity, acting on a sulfur group of donors, NAD(P) as acceptor"/>
    <property type="evidence" value="ECO:0007669"/>
    <property type="project" value="InterPro"/>
</dbReference>
<keyword evidence="9" id="KW-0520">NAD</keyword>
<dbReference type="Pfam" id="PF02852">
    <property type="entry name" value="Pyr_redox_dim"/>
    <property type="match status" value="1"/>
</dbReference>
<feature type="domain" description="Pyridine nucleotide-disulphide oxidoreductase dimerisation" evidence="12">
    <location>
        <begin position="343"/>
        <end position="448"/>
    </location>
</feature>
<keyword evidence="3 9" id="KW-0274">FAD</keyword>
<evidence type="ECO:0000256" key="9">
    <source>
        <dbReference type="PIRSR" id="PIRSR000350-3"/>
    </source>
</evidence>
<dbReference type="InterPro" id="IPR004099">
    <property type="entry name" value="Pyr_nucl-diS_OxRdtase_dimer"/>
</dbReference>
<dbReference type="PRINTS" id="PR00411">
    <property type="entry name" value="PNDRDTASEI"/>
</dbReference>
<accession>A0A0G9H2Z9</accession>
<feature type="domain" description="FAD/NAD(P)-binding" evidence="13">
    <location>
        <begin position="6"/>
        <end position="318"/>
    </location>
</feature>
<feature type="binding site" evidence="9">
    <location>
        <begin position="176"/>
        <end position="183"/>
    </location>
    <ligand>
        <name>NAD(+)</name>
        <dbReference type="ChEBI" id="CHEBI:57540"/>
    </ligand>
</feature>
<dbReference type="STRING" id="1440762.Y882_10055"/>
<dbReference type="EMBL" id="JPLA01000024">
    <property type="protein sequence ID" value="KLD63943.1"/>
    <property type="molecule type" value="Genomic_DNA"/>
</dbReference>
<dbReference type="PANTHER" id="PTHR43014:SF2">
    <property type="entry name" value="MERCURIC REDUCTASE"/>
    <property type="match status" value="1"/>
</dbReference>
<proteinExistence type="inferred from homology"/>
<feature type="binding site" evidence="9">
    <location>
        <position position="266"/>
    </location>
    <ligand>
        <name>NAD(+)</name>
        <dbReference type="ChEBI" id="CHEBI:57540"/>
    </ligand>
</feature>
<dbReference type="PRINTS" id="PR00368">
    <property type="entry name" value="FADPNR"/>
</dbReference>
<dbReference type="NCBIfam" id="NF004992">
    <property type="entry name" value="PRK06370.1-4"/>
    <property type="match status" value="1"/>
</dbReference>
<evidence type="ECO:0000256" key="4">
    <source>
        <dbReference type="ARBA" id="ARBA00022857"/>
    </source>
</evidence>
<feature type="binding site" evidence="9">
    <location>
        <position position="199"/>
    </location>
    <ligand>
        <name>NAD(+)</name>
        <dbReference type="ChEBI" id="CHEBI:57540"/>
    </ligand>
</feature>
<name>A0A0G9H2Z9_9GAMM</name>
<dbReference type="SUPFAM" id="SSF55424">
    <property type="entry name" value="FAD/NAD-linked reductases, dimerisation (C-terminal) domain"/>
    <property type="match status" value="1"/>
</dbReference>
<evidence type="ECO:0000256" key="2">
    <source>
        <dbReference type="ARBA" id="ARBA00022630"/>
    </source>
</evidence>
<dbReference type="PROSITE" id="PS00076">
    <property type="entry name" value="PYRIDINE_REDOX_1"/>
    <property type="match status" value="1"/>
</dbReference>
<dbReference type="GO" id="GO:0050660">
    <property type="term" value="F:flavin adenine dinucleotide binding"/>
    <property type="evidence" value="ECO:0007669"/>
    <property type="project" value="TreeGrafter"/>
</dbReference>
<evidence type="ECO:0000256" key="3">
    <source>
        <dbReference type="ARBA" id="ARBA00022827"/>
    </source>
</evidence>
<reference evidence="14 15" key="1">
    <citation type="journal article" date="2015" name="Antonie Van Leeuwenhoek">
        <title>A phylogenomic and molecular marker based taxonomic framework for the order Xanthomonadales: proposal to transfer the families Algiphilaceae and Solimonadaceae to the order Nevskiales ord. nov. and to create a new family within the order Xanthomonadales, the family Rhodanobacteraceae fam. nov., containing the genus Rhodanobacter and its closest relatives.</title>
        <authorList>
            <person name="Naushad S."/>
            <person name="Adeolu M."/>
            <person name="Wong S."/>
            <person name="Sohail M."/>
            <person name="Schellhorn H.E."/>
            <person name="Gupta R.S."/>
        </authorList>
    </citation>
    <scope>NUCLEOTIDE SEQUENCE [LARGE SCALE GENOMIC DNA]</scope>
    <source>
        <strain evidence="14 15">DSM 16301</strain>
    </source>
</reference>
<evidence type="ECO:0000256" key="1">
    <source>
        <dbReference type="ARBA" id="ARBA00007532"/>
    </source>
</evidence>
<dbReference type="PANTHER" id="PTHR43014">
    <property type="entry name" value="MERCURIC REDUCTASE"/>
    <property type="match status" value="1"/>
</dbReference>
<keyword evidence="2 11" id="KW-0285">Flavoprotein</keyword>
<dbReference type="InterPro" id="IPR036188">
    <property type="entry name" value="FAD/NAD-bd_sf"/>
</dbReference>
<dbReference type="AlphaFoldDB" id="A0A0G9H2Z9"/>
<evidence type="ECO:0000256" key="7">
    <source>
        <dbReference type="ARBA" id="ARBA00023284"/>
    </source>
</evidence>
<feature type="binding site" evidence="9">
    <location>
        <position position="307"/>
    </location>
    <ligand>
        <name>FAD</name>
        <dbReference type="ChEBI" id="CHEBI:57692"/>
    </ligand>
</feature>
<dbReference type="Proteomes" id="UP000035481">
    <property type="component" value="Unassembled WGS sequence"/>
</dbReference>
<comment type="cofactor">
    <cofactor evidence="9">
        <name>FAD</name>
        <dbReference type="ChEBI" id="CHEBI:57692"/>
    </cofactor>
    <text evidence="9">Binds 1 FAD per subunit.</text>
</comment>
<keyword evidence="7 11" id="KW-0676">Redox-active center</keyword>
<dbReference type="InterPro" id="IPR023753">
    <property type="entry name" value="FAD/NAD-binding_dom"/>
</dbReference>
<sequence>MSKRFDAVVIGAGQAGPSLAQRLGAAGRKVALIERKLMGGTCVNTGCIPTKAMVASAEVAHMGRRAADYGVGTGDITVDMAQVWKRTQGISGRSRENVENWVAGMANVSLFRGHARFESPRTLRVGDELIEADQFFINVGGRAVEPDFPGVGTVPYLTNVGILQLQELPKHLVIVGGSYIGLEFGQMFRRFGAEVSIVERSQRLLPREDPDVSAAVVDILEREGITLHLGAECIELEGSAGEICVIAECAEPRMKVHGTHLLLAVGRRPNTDDLGLDRAGVKMDKNGYIVVDDQCRTNVEGIWAMGDCNGRGAFTHTSYNDYEIVAANVLDNEPRRISDRITAYALYIDPPLGRIGLTETEALQKGHDVQVGVRPMTRVGRAIERGETLGFMKVIVDGQSERLLGAAILGASGDEAIHCLLDVMYADAPYRTVTHAVHIHPTISELLPTTLQDLHPVTAPVAAAS</sequence>
<comment type="similarity">
    <text evidence="1 11">Belongs to the class-I pyridine nucleotide-disulfide oxidoreductase family.</text>
</comment>
<dbReference type="InterPro" id="IPR001100">
    <property type="entry name" value="Pyr_nuc-diS_OxRdtase"/>
</dbReference>
<evidence type="ECO:0000259" key="13">
    <source>
        <dbReference type="Pfam" id="PF07992"/>
    </source>
</evidence>
<dbReference type="GO" id="GO:0003955">
    <property type="term" value="F:NAD(P)H dehydrogenase (quinone) activity"/>
    <property type="evidence" value="ECO:0007669"/>
    <property type="project" value="TreeGrafter"/>
</dbReference>
<dbReference type="SUPFAM" id="SSF51905">
    <property type="entry name" value="FAD/NAD(P)-binding domain"/>
    <property type="match status" value="1"/>
</dbReference>
<dbReference type="PIRSF" id="PIRSF000350">
    <property type="entry name" value="Mercury_reductase_MerA"/>
    <property type="match status" value="1"/>
</dbReference>
<dbReference type="GO" id="GO:0016152">
    <property type="term" value="F:mercury (II) reductase (NADP+) activity"/>
    <property type="evidence" value="ECO:0007669"/>
    <property type="project" value="UniProtKB-EC"/>
</dbReference>
<dbReference type="Pfam" id="PF07992">
    <property type="entry name" value="Pyr_redox_2"/>
    <property type="match status" value="1"/>
</dbReference>
<dbReference type="InterPro" id="IPR016156">
    <property type="entry name" value="FAD/NAD-linked_Rdtase_dimer_sf"/>
</dbReference>
<comment type="caution">
    <text evidence="14">The sequence shown here is derived from an EMBL/GenBank/DDBJ whole genome shotgun (WGS) entry which is preliminary data.</text>
</comment>
<dbReference type="OrthoDB" id="6132190at2"/>
<keyword evidence="4" id="KW-0521">NADP</keyword>
<dbReference type="RefSeq" id="WP_046971727.1">
    <property type="nucleotide sequence ID" value="NZ_JPLA01000024.1"/>
</dbReference>
<dbReference type="EC" id="1.16.1.1" evidence="14"/>
<evidence type="ECO:0000313" key="15">
    <source>
        <dbReference type="Proteomes" id="UP000035481"/>
    </source>
</evidence>
<dbReference type="InterPro" id="IPR012999">
    <property type="entry name" value="Pyr_OxRdtase_I_AS"/>
</dbReference>
<gene>
    <name evidence="14" type="ORF">Y882_10055</name>
</gene>